<dbReference type="GO" id="GO:0003714">
    <property type="term" value="F:transcription corepressor activity"/>
    <property type="evidence" value="ECO:0007669"/>
    <property type="project" value="TreeGrafter"/>
</dbReference>
<keyword evidence="6" id="KW-0597">Phosphoprotein</keyword>
<keyword evidence="14" id="KW-0131">Cell cycle</keyword>
<feature type="compositionally biased region" description="Basic and acidic residues" evidence="18">
    <location>
        <begin position="341"/>
        <end position="369"/>
    </location>
</feature>
<feature type="compositionally biased region" description="Polar residues" evidence="18">
    <location>
        <begin position="11"/>
        <end position="23"/>
    </location>
</feature>
<evidence type="ECO:0000313" key="19">
    <source>
        <dbReference type="EMBL" id="CAI5769836.1"/>
    </source>
</evidence>
<organism evidence="19 20">
    <name type="scientific">Podarcis lilfordi</name>
    <name type="common">Lilford's wall lizard</name>
    <dbReference type="NCBI Taxonomy" id="74358"/>
    <lineage>
        <taxon>Eukaryota</taxon>
        <taxon>Metazoa</taxon>
        <taxon>Chordata</taxon>
        <taxon>Craniata</taxon>
        <taxon>Vertebrata</taxon>
        <taxon>Euteleostomi</taxon>
        <taxon>Lepidosauria</taxon>
        <taxon>Squamata</taxon>
        <taxon>Bifurcata</taxon>
        <taxon>Unidentata</taxon>
        <taxon>Episquamata</taxon>
        <taxon>Laterata</taxon>
        <taxon>Lacertibaenia</taxon>
        <taxon>Lacertidae</taxon>
        <taxon>Podarcis</taxon>
    </lineage>
</organism>
<name>A0AA35K136_9SAUR</name>
<evidence type="ECO:0000256" key="11">
    <source>
        <dbReference type="ARBA" id="ARBA00023159"/>
    </source>
</evidence>
<evidence type="ECO:0000256" key="6">
    <source>
        <dbReference type="ARBA" id="ARBA00022553"/>
    </source>
</evidence>
<evidence type="ECO:0000256" key="9">
    <source>
        <dbReference type="ARBA" id="ARBA00023015"/>
    </source>
</evidence>
<dbReference type="InterPro" id="IPR039674">
    <property type="entry name" value="FLASH"/>
</dbReference>
<keyword evidence="7" id="KW-0053">Apoptosis</keyword>
<feature type="compositionally biased region" description="Basic and acidic residues" evidence="18">
    <location>
        <begin position="174"/>
        <end position="187"/>
    </location>
</feature>
<keyword evidence="5" id="KW-0678">Repressor</keyword>
<evidence type="ECO:0000256" key="7">
    <source>
        <dbReference type="ARBA" id="ARBA00022703"/>
    </source>
</evidence>
<evidence type="ECO:0000256" key="10">
    <source>
        <dbReference type="ARBA" id="ARBA00023128"/>
    </source>
</evidence>
<dbReference type="Gene3D" id="1.10.10.60">
    <property type="entry name" value="Homeodomain-like"/>
    <property type="match status" value="1"/>
</dbReference>
<feature type="compositionally biased region" description="Basic and acidic residues" evidence="18">
    <location>
        <begin position="760"/>
        <end position="769"/>
    </location>
</feature>
<feature type="compositionally biased region" description="Basic and acidic residues" evidence="18">
    <location>
        <begin position="449"/>
        <end position="503"/>
    </location>
</feature>
<evidence type="ECO:0000256" key="2">
    <source>
        <dbReference type="ARBA" id="ARBA00004322"/>
    </source>
</evidence>
<keyword evidence="4" id="KW-0963">Cytoplasm</keyword>
<accession>A0AA35K136</accession>
<dbReference type="SUPFAM" id="SSF46689">
    <property type="entry name" value="Homeodomain-like"/>
    <property type="match status" value="1"/>
</dbReference>
<proteinExistence type="predicted"/>
<evidence type="ECO:0000256" key="18">
    <source>
        <dbReference type="SAM" id="MobiDB-lite"/>
    </source>
</evidence>
<evidence type="ECO:0000256" key="8">
    <source>
        <dbReference type="ARBA" id="ARBA00022990"/>
    </source>
</evidence>
<evidence type="ECO:0000256" key="12">
    <source>
        <dbReference type="ARBA" id="ARBA00023163"/>
    </source>
</evidence>
<feature type="region of interest" description="Disordered" evidence="18">
    <location>
        <begin position="1670"/>
        <end position="1707"/>
    </location>
</feature>
<protein>
    <recommendedName>
        <fullName evidence="15">CASP8-associated protein 2</fullName>
    </recommendedName>
    <alternativeName>
        <fullName evidence="16">FLICE-associated huge protein</fullName>
    </alternativeName>
</protein>
<dbReference type="InterPro" id="IPR009057">
    <property type="entry name" value="Homeodomain-like_sf"/>
</dbReference>
<feature type="compositionally biased region" description="Basic residues" evidence="18">
    <location>
        <begin position="401"/>
        <end position="420"/>
    </location>
</feature>
<keyword evidence="10" id="KW-0496">Mitochondrion</keyword>
<feature type="compositionally biased region" description="Basic and acidic residues" evidence="18">
    <location>
        <begin position="926"/>
        <end position="938"/>
    </location>
</feature>
<evidence type="ECO:0000256" key="17">
    <source>
        <dbReference type="SAM" id="Coils"/>
    </source>
</evidence>
<evidence type="ECO:0000313" key="20">
    <source>
        <dbReference type="Proteomes" id="UP001178461"/>
    </source>
</evidence>
<comment type="subcellular location">
    <subcellularLocation>
        <location evidence="3">Cytoplasm</location>
    </subcellularLocation>
    <subcellularLocation>
        <location evidence="1">Mitochondrion</location>
    </subcellularLocation>
    <subcellularLocation>
        <location evidence="2">Nucleus</location>
        <location evidence="2">PML body</location>
    </subcellularLocation>
</comment>
<feature type="region of interest" description="Disordered" evidence="18">
    <location>
        <begin position="174"/>
        <end position="543"/>
    </location>
</feature>
<dbReference type="GO" id="GO:0016605">
    <property type="term" value="C:PML body"/>
    <property type="evidence" value="ECO:0007669"/>
    <property type="project" value="UniProtKB-SubCell"/>
</dbReference>
<feature type="compositionally biased region" description="Polar residues" evidence="18">
    <location>
        <begin position="1845"/>
        <end position="1854"/>
    </location>
</feature>
<feature type="compositionally biased region" description="Polar residues" evidence="18">
    <location>
        <begin position="1897"/>
        <end position="1910"/>
    </location>
</feature>
<evidence type="ECO:0000256" key="14">
    <source>
        <dbReference type="ARBA" id="ARBA00023306"/>
    </source>
</evidence>
<keyword evidence="11" id="KW-0010">Activator</keyword>
<gene>
    <name evidence="19" type="ORF">PODLI_1B029338</name>
</gene>
<feature type="compositionally biased region" description="Pro residues" evidence="18">
    <location>
        <begin position="437"/>
        <end position="446"/>
    </location>
</feature>
<feature type="region of interest" description="Disordered" evidence="18">
    <location>
        <begin position="1533"/>
        <end position="1554"/>
    </location>
</feature>
<feature type="region of interest" description="Disordered" evidence="18">
    <location>
        <begin position="1833"/>
        <end position="1925"/>
    </location>
</feature>
<dbReference type="Pfam" id="PF21227">
    <property type="entry name" value="Myb_DNA-binding_7"/>
    <property type="match status" value="1"/>
</dbReference>
<feature type="coiled-coil region" evidence="17">
    <location>
        <begin position="76"/>
        <end position="142"/>
    </location>
</feature>
<sequence>MATDDDDDGITFSNLLHGVSSQGVDDDESSVDIYDGLDSSPVISVKPATKLTTSISSLNLFDEILIEEGTAKEATYNDLQAEHEKCQQQLQELTRRFQQIQEQNSALQNENQSLKKNISALLKTARVEINRKDEEINSLQRRLTDFQVHPNRTYFPASTNNARNFEGSKLKNKFRDLVPENNSRTDSRTTQALPKDKPCGYPPWGTENKKLPPEKGDTLYVSQSHPEQLCRDGTHVRLASVDSSYDKEKGKKETKHNEHHSSENNNRYKTKAHQNLGSTLEGKLDPHGRLEVNPDKTEKNGLWKDKRDLKLKSSPHAEKRTGKVPSAREKQPTPKDTSLSKPEHSSSDRSEKSQNKNQKDLKLRNKEESNNGQKNRQSDSYLEQQRTGKVSSPPEWNKIARSPKKLSKSYVKDRKRKHSDCRRNKEASGPVPCGGKPSPPPPPPPVLNKEPKHGHPKEDSSKSESEHTRSKSGRHRTEEKRKNERDDSNEARTSQNEKRESKEPSLQTGKGAMKIKDSAKREKKKSFQSVETAKVVEGLEEQVPIKVRREEEQSKSKDLKLSFMQTLNLTLSPAKKQTDKCKAVATSTNKCGTEIPGQEVMLVPAEAIGANAIKQTQTPLSPICDNPVQTKSEQVMPLSEVKTKVGNELPKTLNTKPLKTTSDPQDIAAQWAPEDVKLLPEAKTGMGEADGVDKMHVASGLESPLDQDTLPDNSFNDVETISSVDFDSFSVIDEISGTDSDSLMDEKESSNWTGENVLEGPEKENKPMPHKATVEEGKILSGGHLEPSFPDRNHENHLETLYNEGLKPTSPAREISTVSVDDDNSILSIDLNHMRNIPKAISPLNSPMRPLAKVPRMESPYKGPVKSYNTDFVPENAVVYPGRNQSSELNKENQKPLCSDHQILEESQLSMSSDELEEGEIVSDNDEPKIEASSENSKKTRRKASPDRSNLAKSTCNHKVRTTSSREDTGKLSSGGKNKENPKDGTIMRSNEVKKIKTVSFDSLEKIVQIIVVPSTVHEFMQMLKAIRKQVRKSYMKFKIQFPVQHFHRIIDSAILNFTSLVKYLDFSKMSKSSEALKLNLCEVIEYKLNRIKENSAIEHLFEQQQSDMKKKLWKLVDEQLDYLFDKIKKIILKLCTLVSFGNESDEGKLDKRKKESPKCLINHKNKIDRQKSKKPALNARMQRPEECAPSKPVAGNQLLKRGHHNTNKMSTQKNVTAKCRSSHTVNPKHSRTEAEPFKESSMSDTSLNGGKNENERLHMIGDSHKPDISCGPLTEQQMSGLTFNLVNDAQMGEMFKSLLQGSDLSEKNGDFINDNQWEFRTPEKHTQDGQNCVNEPPYETEEQIPRETEVESRVLDGIKWPIVSPERDSAFLARLQMPIDPDILDESCMFEIPSSPALKKGEECISEKPKSLVSSILLEDLAVSLTIPSPLKSDAHLSFLKPDMYGSVPEDVLSAHFSEDAHLEEEDASEQDIHLALESDNSSSKSSCSSSWASIPPAPGFQYCPSLPMQAVIMEKSNDHFIVKIRRAAPSTSPVLEQPTLANEPLTSSSGAGNKEIVLEEKLDTLDLKSIPLEDTATSKENLKIIDSEGKLNDVGERQVTHLLGSEKEPPLCLANDQVPHLSEPQQEPHSDAPNEALESVEDLFRNAREERPCNLAASELLQERYTNASQTQGPDLLGPHQVLHSGAGPEEATDLQEPPKEPGTTLESLIKTSQHEDTPEVFTLPQAHTVKVFQKRDASCAELEHSPISCAAVSLVEKLSSETHFDICVDLTDETPIENEVDSWDLTVERASNARMGGLCKDKEEEKTVNHHVADDHPKHDVEAVVNLTEHPPDKCTADENFETGTTLNTSGLGCETKERKKRKKETEDTSNAKRQRKESSELACKKNSKRSKEITSVTTDTSSNKTASVGDKDSLPSTSSLTPSSLCAKNIIKKKGEVVISWTRNDDREILLECQKKGPSGKTFASVAVRLNKSPAQVEERFKQLLKLFKMSNCS</sequence>
<dbReference type="CDD" id="cd12202">
    <property type="entry name" value="CASP8AP2"/>
    <property type="match status" value="1"/>
</dbReference>
<feature type="compositionally biased region" description="Basic and acidic residues" evidence="18">
    <location>
        <begin position="244"/>
        <end position="262"/>
    </location>
</feature>
<dbReference type="EMBL" id="OX395128">
    <property type="protein sequence ID" value="CAI5769836.1"/>
    <property type="molecule type" value="Genomic_DNA"/>
</dbReference>
<feature type="compositionally biased region" description="Basic and acidic residues" evidence="18">
    <location>
        <begin position="1867"/>
        <end position="1887"/>
    </location>
</feature>
<feature type="region of interest" description="Disordered" evidence="18">
    <location>
        <begin position="1210"/>
        <end position="1250"/>
    </location>
</feature>
<feature type="region of interest" description="Disordered" evidence="18">
    <location>
        <begin position="739"/>
        <end position="769"/>
    </location>
</feature>
<evidence type="ECO:0000256" key="5">
    <source>
        <dbReference type="ARBA" id="ARBA00022491"/>
    </source>
</evidence>
<feature type="compositionally biased region" description="Acidic residues" evidence="18">
    <location>
        <begin position="914"/>
        <end position="925"/>
    </location>
</feature>
<evidence type="ECO:0000256" key="13">
    <source>
        <dbReference type="ARBA" id="ARBA00023242"/>
    </source>
</evidence>
<evidence type="ECO:0000256" key="1">
    <source>
        <dbReference type="ARBA" id="ARBA00004173"/>
    </source>
</evidence>
<dbReference type="GO" id="GO:0008625">
    <property type="term" value="P:extrinsic apoptotic signaling pathway via death domain receptors"/>
    <property type="evidence" value="ECO:0007669"/>
    <property type="project" value="UniProtKB-ARBA"/>
</dbReference>
<evidence type="ECO:0000256" key="15">
    <source>
        <dbReference type="ARBA" id="ARBA00069865"/>
    </source>
</evidence>
<dbReference type="GO" id="GO:0036337">
    <property type="term" value="P:Fas signaling pathway"/>
    <property type="evidence" value="ECO:0007669"/>
    <property type="project" value="TreeGrafter"/>
</dbReference>
<dbReference type="Proteomes" id="UP001178461">
    <property type="component" value="Chromosome 3"/>
</dbReference>
<evidence type="ECO:0000256" key="4">
    <source>
        <dbReference type="ARBA" id="ARBA00022490"/>
    </source>
</evidence>
<evidence type="ECO:0000256" key="16">
    <source>
        <dbReference type="ARBA" id="ARBA00078515"/>
    </source>
</evidence>
<feature type="compositionally biased region" description="Polar residues" evidence="18">
    <location>
        <begin position="1241"/>
        <end position="1250"/>
    </location>
</feature>
<keyword evidence="17" id="KW-0175">Coiled coil</keyword>
<dbReference type="PANTHER" id="PTHR15489:SF2">
    <property type="entry name" value="CASP8-ASSOCIATED PROTEIN 2"/>
    <property type="match status" value="1"/>
</dbReference>
<feature type="region of interest" description="Disordered" evidence="18">
    <location>
        <begin position="1"/>
        <end position="32"/>
    </location>
</feature>
<feature type="region of interest" description="Disordered" evidence="18">
    <location>
        <begin position="910"/>
        <end position="989"/>
    </location>
</feature>
<feature type="compositionally biased region" description="Basic and acidic residues" evidence="18">
    <location>
        <begin position="207"/>
        <end position="217"/>
    </location>
</feature>
<keyword evidence="9" id="KW-0805">Transcription regulation</keyword>
<evidence type="ECO:0000256" key="3">
    <source>
        <dbReference type="ARBA" id="ARBA00004496"/>
    </source>
</evidence>
<dbReference type="PANTHER" id="PTHR15489">
    <property type="entry name" value="CASPASE 8 ASSOCIATED PROTEIN 2"/>
    <property type="match status" value="1"/>
</dbReference>
<dbReference type="InterPro" id="IPR049257">
    <property type="entry name" value="Gon4l/CASP8AP2_myb-like"/>
</dbReference>
<keyword evidence="8" id="KW-0007">Acetylation</keyword>
<dbReference type="GO" id="GO:0005739">
    <property type="term" value="C:mitochondrion"/>
    <property type="evidence" value="ECO:0007669"/>
    <property type="project" value="UniProtKB-SubCell"/>
</dbReference>
<feature type="compositionally biased region" description="Polar residues" evidence="18">
    <location>
        <begin position="370"/>
        <end position="390"/>
    </location>
</feature>
<keyword evidence="20" id="KW-1185">Reference proteome</keyword>
<keyword evidence="13" id="KW-0539">Nucleus</keyword>
<dbReference type="FunFam" id="1.10.10.60:FF:000265">
    <property type="entry name" value="CASP8-associated protein 2 isoform X1"/>
    <property type="match status" value="1"/>
</dbReference>
<feature type="compositionally biased region" description="Basic and acidic residues" evidence="18">
    <location>
        <begin position="282"/>
        <end position="333"/>
    </location>
</feature>
<keyword evidence="12" id="KW-0804">Transcription</keyword>
<reference evidence="19" key="1">
    <citation type="submission" date="2022-12" db="EMBL/GenBank/DDBJ databases">
        <authorList>
            <person name="Alioto T."/>
            <person name="Alioto T."/>
            <person name="Gomez Garrido J."/>
        </authorList>
    </citation>
    <scope>NUCLEOTIDE SEQUENCE</scope>
</reference>